<dbReference type="Pfam" id="PF03446">
    <property type="entry name" value="NAD_binding_2"/>
    <property type="match status" value="1"/>
</dbReference>
<evidence type="ECO:0000256" key="3">
    <source>
        <dbReference type="ARBA" id="ARBA00023027"/>
    </source>
</evidence>
<dbReference type="PROSITE" id="PS00895">
    <property type="entry name" value="3_HYDROXYISOBUT_DH"/>
    <property type="match status" value="1"/>
</dbReference>
<dbReference type="PANTHER" id="PTHR22981">
    <property type="entry name" value="3-HYDROXYISOBUTYRATE DEHYDROGENASE-RELATED"/>
    <property type="match status" value="1"/>
</dbReference>
<keyword evidence="2" id="KW-0560">Oxidoreductase</keyword>
<gene>
    <name evidence="7" type="primary">Hgd_1</name>
    <name evidence="7" type="ORF">BN997_01719</name>
</gene>
<keyword evidence="3" id="KW-0520">NAD</keyword>
<dbReference type="GO" id="GO:0050661">
    <property type="term" value="F:NADP binding"/>
    <property type="evidence" value="ECO:0007669"/>
    <property type="project" value="InterPro"/>
</dbReference>
<dbReference type="GO" id="GO:0016616">
    <property type="term" value="F:oxidoreductase activity, acting on the CH-OH group of donors, NAD or NADP as acceptor"/>
    <property type="evidence" value="ECO:0007669"/>
    <property type="project" value="TreeGrafter"/>
</dbReference>
<dbReference type="SUPFAM" id="SSF48179">
    <property type="entry name" value="6-phosphogluconate dehydrogenase C-terminal domain-like"/>
    <property type="match status" value="1"/>
</dbReference>
<feature type="domain" description="6-phosphogluconate dehydrogenase NADP-binding" evidence="5">
    <location>
        <begin position="5"/>
        <end position="164"/>
    </location>
</feature>
<evidence type="ECO:0000259" key="5">
    <source>
        <dbReference type="Pfam" id="PF03446"/>
    </source>
</evidence>
<evidence type="ECO:0000256" key="1">
    <source>
        <dbReference type="ARBA" id="ARBA00009080"/>
    </source>
</evidence>
<dbReference type="Proteomes" id="UP000040453">
    <property type="component" value="Unassembled WGS sequence"/>
</dbReference>
<evidence type="ECO:0000256" key="2">
    <source>
        <dbReference type="ARBA" id="ARBA00023002"/>
    </source>
</evidence>
<protein>
    <submittedName>
        <fullName evidence="7">2-(Hydroxymethyl)glutarate dehydrogenase</fullName>
    </submittedName>
</protein>
<evidence type="ECO:0000259" key="6">
    <source>
        <dbReference type="Pfam" id="PF14833"/>
    </source>
</evidence>
<dbReference type="RefSeq" id="WP_042531287.1">
    <property type="nucleotide sequence ID" value="NZ_CAXOIH010000009.1"/>
</dbReference>
<dbReference type="InterPro" id="IPR008927">
    <property type="entry name" value="6-PGluconate_DH-like_C_sf"/>
</dbReference>
<dbReference type="SUPFAM" id="SSF51735">
    <property type="entry name" value="NAD(P)-binding Rossmann-fold domains"/>
    <property type="match status" value="1"/>
</dbReference>
<feature type="domain" description="3-hydroxyisobutyrate dehydrogenase-like NAD-binding" evidence="6">
    <location>
        <begin position="168"/>
        <end position="286"/>
    </location>
</feature>
<dbReference type="InterPro" id="IPR006115">
    <property type="entry name" value="6PGDH_NADP-bd"/>
</dbReference>
<dbReference type="PANTHER" id="PTHR22981:SF7">
    <property type="entry name" value="3-HYDROXYISOBUTYRATE DEHYDROGENASE, MITOCHONDRIAL"/>
    <property type="match status" value="1"/>
</dbReference>
<accession>A0A0A1MQ76</accession>
<comment type="similarity">
    <text evidence="1">Belongs to the HIBADH-related family.</text>
</comment>
<dbReference type="PIRSF" id="PIRSF000103">
    <property type="entry name" value="HIBADH"/>
    <property type="match status" value="1"/>
</dbReference>
<reference evidence="7 8" key="1">
    <citation type="submission" date="2014-11" db="EMBL/GenBank/DDBJ databases">
        <authorList>
            <person name="Urmite Genomes Urmite Genomes"/>
        </authorList>
    </citation>
    <scope>NUCLEOTIDE SEQUENCE [LARGE SCALE GENOMIC DNA]</scope>
    <source>
        <strain evidence="7 8">Oc5</strain>
    </source>
</reference>
<dbReference type="GO" id="GO:0051287">
    <property type="term" value="F:NAD binding"/>
    <property type="evidence" value="ECO:0007669"/>
    <property type="project" value="InterPro"/>
</dbReference>
<evidence type="ECO:0000313" key="7">
    <source>
        <dbReference type="EMBL" id="CEI81864.1"/>
    </source>
</evidence>
<dbReference type="InterPro" id="IPR013328">
    <property type="entry name" value="6PGD_dom2"/>
</dbReference>
<evidence type="ECO:0000313" key="8">
    <source>
        <dbReference type="Proteomes" id="UP000040453"/>
    </source>
</evidence>
<dbReference type="AlphaFoldDB" id="A0A0A1MQ76"/>
<dbReference type="InterPro" id="IPR002204">
    <property type="entry name" value="3-OH-isobutyrate_DH-rel_CS"/>
</dbReference>
<dbReference type="InterPro" id="IPR015815">
    <property type="entry name" value="HIBADH-related"/>
</dbReference>
<name>A0A0A1MQ76_9BACI</name>
<sequence>MDTKKVGFIGLGNMGYPMASNLLKAGYTVYGVDVNKMNEKRFAEIGGNIGFTSATLPSEVNLIFTSLPTPPIVESVYLGNEGLVENGKTSLTLVDLSTVSPELNKTIAKAALQNGTQYLGAPVSGSVTGAEAASLSVMVGGNKETYDFALPYLKAIGKNIFHVGEDHGVGTVVKLINNLMAGIHTQAVAEALSIADAAGLDHNIVYEIVNVSSGQSDVFRRNYKNFIAKDEYYKGAFTTELLLKDLRLANYVSNSFKTKLPLGEALVDYFESNIKGYEDKDMSTAYLMLTEQKVEPAK</sequence>
<dbReference type="EMBL" id="CDGG01000001">
    <property type="protein sequence ID" value="CEI81864.1"/>
    <property type="molecule type" value="Genomic_DNA"/>
</dbReference>
<feature type="active site" evidence="4">
    <location>
        <position position="174"/>
    </location>
</feature>
<dbReference type="Pfam" id="PF14833">
    <property type="entry name" value="NAD_binding_11"/>
    <property type="match status" value="1"/>
</dbReference>
<dbReference type="STRING" id="545501.BN997_01719"/>
<organism evidence="7 8">
    <name type="scientific">Oceanobacillus oncorhynchi</name>
    <dbReference type="NCBI Taxonomy" id="545501"/>
    <lineage>
        <taxon>Bacteria</taxon>
        <taxon>Bacillati</taxon>
        <taxon>Bacillota</taxon>
        <taxon>Bacilli</taxon>
        <taxon>Bacillales</taxon>
        <taxon>Bacillaceae</taxon>
        <taxon>Oceanobacillus</taxon>
    </lineage>
</organism>
<dbReference type="Gene3D" id="3.40.50.720">
    <property type="entry name" value="NAD(P)-binding Rossmann-like Domain"/>
    <property type="match status" value="1"/>
</dbReference>
<dbReference type="InterPro" id="IPR036291">
    <property type="entry name" value="NAD(P)-bd_dom_sf"/>
</dbReference>
<proteinExistence type="inferred from homology"/>
<dbReference type="InterPro" id="IPR029154">
    <property type="entry name" value="HIBADH-like_NADP-bd"/>
</dbReference>
<keyword evidence="8" id="KW-1185">Reference proteome</keyword>
<evidence type="ECO:0000256" key="4">
    <source>
        <dbReference type="PIRSR" id="PIRSR000103-1"/>
    </source>
</evidence>
<dbReference type="GO" id="GO:0016054">
    <property type="term" value="P:organic acid catabolic process"/>
    <property type="evidence" value="ECO:0007669"/>
    <property type="project" value="UniProtKB-ARBA"/>
</dbReference>
<dbReference type="Gene3D" id="1.10.1040.10">
    <property type="entry name" value="N-(1-d-carboxylethyl)-l-norvaline Dehydrogenase, domain 2"/>
    <property type="match status" value="1"/>
</dbReference>
<dbReference type="OrthoDB" id="9786703at2"/>